<dbReference type="Gene3D" id="3.55.50.30">
    <property type="match status" value="1"/>
</dbReference>
<gene>
    <name evidence="4" type="ORF">LV89_01460</name>
</gene>
<feature type="domain" description="Protein FecR C-terminal" evidence="3">
    <location>
        <begin position="261"/>
        <end position="329"/>
    </location>
</feature>
<dbReference type="InterPro" id="IPR006860">
    <property type="entry name" value="FecR"/>
</dbReference>
<evidence type="ECO:0000256" key="1">
    <source>
        <dbReference type="SAM" id="Phobius"/>
    </source>
</evidence>
<dbReference type="PANTHER" id="PTHR30273:SF2">
    <property type="entry name" value="PROTEIN FECR"/>
    <property type="match status" value="1"/>
</dbReference>
<evidence type="ECO:0000313" key="4">
    <source>
        <dbReference type="EMBL" id="PWK27569.1"/>
    </source>
</evidence>
<dbReference type="PANTHER" id="PTHR30273">
    <property type="entry name" value="PERIPLASMIC SIGNAL SENSOR AND SIGMA FACTOR ACTIVATOR FECR-RELATED"/>
    <property type="match status" value="1"/>
</dbReference>
<feature type="transmembrane region" description="Helical" evidence="1">
    <location>
        <begin position="91"/>
        <end position="111"/>
    </location>
</feature>
<dbReference type="OrthoDB" id="1523489at2"/>
<sequence>MNTNINKELLFNHFARKTSPLQRQLIEDWLKEEKNEELYYQLLEQWEQHNLQYLPETNQALTHFIDYMEAGQSSITSTLTNAEENRYSPRWFKWAIAASVIFCLGILSFYFKNQLYYQTYKTQIGENKTINLPDGSKAILNENSSLKLVRWGFGSENREVFLTGEASFSVKHTLDNQQFIVKSDNHFEVVVLGTEFSVYARQQGSKVVLKKGKVRIEYTENNTKKQLIMKPGELVSLDTQNHIQKKVAVIKPQSVEAKGNRFVFEETSLQEVGYLLEENYGLSVEIKGEELSQRVLMGSFRAENVDELLKTISELLNINVVRQGNQVILSEY</sequence>
<keyword evidence="1" id="KW-0472">Membrane</keyword>
<keyword evidence="1" id="KW-1133">Transmembrane helix</keyword>
<evidence type="ECO:0000259" key="2">
    <source>
        <dbReference type="Pfam" id="PF04773"/>
    </source>
</evidence>
<dbReference type="Pfam" id="PF04773">
    <property type="entry name" value="FecR"/>
    <property type="match status" value="1"/>
</dbReference>
<dbReference type="Pfam" id="PF16344">
    <property type="entry name" value="FecR_C"/>
    <property type="match status" value="1"/>
</dbReference>
<evidence type="ECO:0000259" key="3">
    <source>
        <dbReference type="Pfam" id="PF16344"/>
    </source>
</evidence>
<keyword evidence="1" id="KW-0812">Transmembrane</keyword>
<dbReference type="Gene3D" id="2.60.120.1440">
    <property type="match status" value="1"/>
</dbReference>
<evidence type="ECO:0000313" key="5">
    <source>
        <dbReference type="Proteomes" id="UP000245489"/>
    </source>
</evidence>
<comment type="caution">
    <text evidence="4">The sequence shown here is derived from an EMBL/GenBank/DDBJ whole genome shotgun (WGS) entry which is preliminary data.</text>
</comment>
<dbReference type="InterPro" id="IPR012373">
    <property type="entry name" value="Ferrdict_sens_TM"/>
</dbReference>
<feature type="domain" description="FecR protein" evidence="2">
    <location>
        <begin position="119"/>
        <end position="215"/>
    </location>
</feature>
<name>A0A316ED64_9BACT</name>
<reference evidence="4 5" key="1">
    <citation type="submission" date="2018-05" db="EMBL/GenBank/DDBJ databases">
        <title>Genomic Encyclopedia of Archaeal and Bacterial Type Strains, Phase II (KMG-II): from individual species to whole genera.</title>
        <authorList>
            <person name="Goeker M."/>
        </authorList>
    </citation>
    <scope>NUCLEOTIDE SEQUENCE [LARGE SCALE GENOMIC DNA]</scope>
    <source>
        <strain evidence="4 5">DSM 22214</strain>
    </source>
</reference>
<protein>
    <submittedName>
        <fullName evidence="4">FecR family protein</fullName>
    </submittedName>
</protein>
<accession>A0A316ED64</accession>
<dbReference type="PIRSF" id="PIRSF018266">
    <property type="entry name" value="FecR"/>
    <property type="match status" value="1"/>
</dbReference>
<dbReference type="RefSeq" id="WP_109742223.1">
    <property type="nucleotide sequence ID" value="NZ_QGGO01000006.1"/>
</dbReference>
<organism evidence="4 5">
    <name type="scientific">Arcicella aurantiaca</name>
    <dbReference type="NCBI Taxonomy" id="591202"/>
    <lineage>
        <taxon>Bacteria</taxon>
        <taxon>Pseudomonadati</taxon>
        <taxon>Bacteroidota</taxon>
        <taxon>Cytophagia</taxon>
        <taxon>Cytophagales</taxon>
        <taxon>Flectobacillaceae</taxon>
        <taxon>Arcicella</taxon>
    </lineage>
</organism>
<proteinExistence type="predicted"/>
<keyword evidence="5" id="KW-1185">Reference proteome</keyword>
<dbReference type="AlphaFoldDB" id="A0A316ED64"/>
<dbReference type="Proteomes" id="UP000245489">
    <property type="component" value="Unassembled WGS sequence"/>
</dbReference>
<dbReference type="InterPro" id="IPR032508">
    <property type="entry name" value="FecR_C"/>
</dbReference>
<dbReference type="GO" id="GO:0016989">
    <property type="term" value="F:sigma factor antagonist activity"/>
    <property type="evidence" value="ECO:0007669"/>
    <property type="project" value="TreeGrafter"/>
</dbReference>
<dbReference type="EMBL" id="QGGO01000006">
    <property type="protein sequence ID" value="PWK27569.1"/>
    <property type="molecule type" value="Genomic_DNA"/>
</dbReference>